<evidence type="ECO:0000259" key="6">
    <source>
        <dbReference type="PROSITE" id="PS50109"/>
    </source>
</evidence>
<reference evidence="7 8" key="1">
    <citation type="submission" date="2024-03" db="EMBL/GenBank/DDBJ databases">
        <title>Chitinophaga caseinilytica sp. nov., a casein hydrolysing bacterium isolated from forest soil.</title>
        <authorList>
            <person name="Lee D.S."/>
            <person name="Han D.M."/>
            <person name="Baek J.H."/>
            <person name="Choi D.G."/>
            <person name="Jeon J.H."/>
            <person name="Jeon C.O."/>
        </authorList>
    </citation>
    <scope>NUCLEOTIDE SEQUENCE [LARGE SCALE GENOMIC DNA]</scope>
    <source>
        <strain evidence="7 8">KACC 19118</strain>
    </source>
</reference>
<dbReference type="EC" id="2.7.13.3" evidence="2"/>
<dbReference type="SUPFAM" id="SSF50998">
    <property type="entry name" value="Quinoprotein alcohol dehydrogenase-like"/>
    <property type="match status" value="1"/>
</dbReference>
<dbReference type="Pfam" id="PF02518">
    <property type="entry name" value="HATPase_c"/>
    <property type="match status" value="1"/>
</dbReference>
<dbReference type="EMBL" id="CP150096">
    <property type="protein sequence ID" value="WZN45435.1"/>
    <property type="molecule type" value="Genomic_DNA"/>
</dbReference>
<dbReference type="InterPro" id="IPR004358">
    <property type="entry name" value="Sig_transdc_His_kin-like_C"/>
</dbReference>
<dbReference type="Pfam" id="PF00512">
    <property type="entry name" value="HisKA"/>
    <property type="match status" value="1"/>
</dbReference>
<organism evidence="7 8">
    <name type="scientific">Chitinophaga caseinilytica</name>
    <dbReference type="NCBI Taxonomy" id="2267521"/>
    <lineage>
        <taxon>Bacteria</taxon>
        <taxon>Pseudomonadati</taxon>
        <taxon>Bacteroidota</taxon>
        <taxon>Chitinophagia</taxon>
        <taxon>Chitinophagales</taxon>
        <taxon>Chitinophagaceae</taxon>
        <taxon>Chitinophaga</taxon>
    </lineage>
</organism>
<dbReference type="InterPro" id="IPR011123">
    <property type="entry name" value="Y_Y_Y"/>
</dbReference>
<evidence type="ECO:0000313" key="8">
    <source>
        <dbReference type="Proteomes" id="UP001449657"/>
    </source>
</evidence>
<dbReference type="InterPro" id="IPR011047">
    <property type="entry name" value="Quinoprotein_ADH-like_sf"/>
</dbReference>
<comment type="catalytic activity">
    <reaction evidence="1">
        <text>ATP + protein L-histidine = ADP + protein N-phospho-L-histidine.</text>
        <dbReference type="EC" id="2.7.13.3"/>
    </reaction>
</comment>
<keyword evidence="4" id="KW-1133">Transmembrane helix</keyword>
<evidence type="ECO:0000256" key="1">
    <source>
        <dbReference type="ARBA" id="ARBA00000085"/>
    </source>
</evidence>
<dbReference type="Pfam" id="PF07494">
    <property type="entry name" value="Reg_prop"/>
    <property type="match status" value="6"/>
</dbReference>
<evidence type="ECO:0000256" key="4">
    <source>
        <dbReference type="SAM" id="Phobius"/>
    </source>
</evidence>
<accession>A0ABZ2YZJ7</accession>
<dbReference type="PROSITE" id="PS50109">
    <property type="entry name" value="HIS_KIN"/>
    <property type="match status" value="1"/>
</dbReference>
<keyword evidence="4" id="KW-0812">Transmembrane</keyword>
<dbReference type="InterPro" id="IPR015943">
    <property type="entry name" value="WD40/YVTN_repeat-like_dom_sf"/>
</dbReference>
<feature type="transmembrane region" description="Helical" evidence="4">
    <location>
        <begin position="764"/>
        <end position="786"/>
    </location>
</feature>
<dbReference type="CDD" id="cd00075">
    <property type="entry name" value="HATPase"/>
    <property type="match status" value="1"/>
</dbReference>
<dbReference type="SUPFAM" id="SSF47384">
    <property type="entry name" value="Homodimeric domain of signal transducing histidine kinase"/>
    <property type="match status" value="1"/>
</dbReference>
<keyword evidence="3" id="KW-0597">Phosphoprotein</keyword>
<evidence type="ECO:0000313" key="7">
    <source>
        <dbReference type="EMBL" id="WZN45435.1"/>
    </source>
</evidence>
<dbReference type="RefSeq" id="WP_341840187.1">
    <property type="nucleotide sequence ID" value="NZ_CP149792.1"/>
</dbReference>
<dbReference type="Pfam" id="PF07495">
    <property type="entry name" value="Y_Y_Y"/>
    <property type="match status" value="1"/>
</dbReference>
<dbReference type="InterPro" id="IPR011110">
    <property type="entry name" value="Reg_prop"/>
</dbReference>
<keyword evidence="4" id="KW-0472">Membrane</keyword>
<keyword evidence="8" id="KW-1185">Reference proteome</keyword>
<dbReference type="InterPro" id="IPR003594">
    <property type="entry name" value="HATPase_dom"/>
</dbReference>
<evidence type="ECO:0000256" key="2">
    <source>
        <dbReference type="ARBA" id="ARBA00012438"/>
    </source>
</evidence>
<feature type="signal peptide" evidence="5">
    <location>
        <begin position="1"/>
        <end position="21"/>
    </location>
</feature>
<gene>
    <name evidence="7" type="ORF">WJU22_21275</name>
</gene>
<feature type="domain" description="Histidine kinase" evidence="6">
    <location>
        <begin position="822"/>
        <end position="1034"/>
    </location>
</feature>
<dbReference type="Gene3D" id="2.130.10.10">
    <property type="entry name" value="YVTN repeat-like/Quinoprotein amine dehydrogenase"/>
    <property type="match status" value="2"/>
</dbReference>
<dbReference type="Gene3D" id="1.10.287.130">
    <property type="match status" value="1"/>
</dbReference>
<dbReference type="Proteomes" id="UP001449657">
    <property type="component" value="Chromosome"/>
</dbReference>
<dbReference type="InterPro" id="IPR036890">
    <property type="entry name" value="HATPase_C_sf"/>
</dbReference>
<evidence type="ECO:0000256" key="5">
    <source>
        <dbReference type="SAM" id="SignalP"/>
    </source>
</evidence>
<dbReference type="Gene3D" id="3.30.565.10">
    <property type="entry name" value="Histidine kinase-like ATPase, C-terminal domain"/>
    <property type="match status" value="1"/>
</dbReference>
<dbReference type="SMART" id="SM00387">
    <property type="entry name" value="HATPase_c"/>
    <property type="match status" value="1"/>
</dbReference>
<dbReference type="CDD" id="cd00082">
    <property type="entry name" value="HisKA"/>
    <property type="match status" value="1"/>
</dbReference>
<dbReference type="InterPro" id="IPR036097">
    <property type="entry name" value="HisK_dim/P_sf"/>
</dbReference>
<dbReference type="PANTHER" id="PTHR43547">
    <property type="entry name" value="TWO-COMPONENT HISTIDINE KINASE"/>
    <property type="match status" value="1"/>
</dbReference>
<dbReference type="SMART" id="SM00388">
    <property type="entry name" value="HisKA"/>
    <property type="match status" value="1"/>
</dbReference>
<name>A0ABZ2YZJ7_9BACT</name>
<dbReference type="PANTHER" id="PTHR43547:SF2">
    <property type="entry name" value="HYBRID SIGNAL TRANSDUCTION HISTIDINE KINASE C"/>
    <property type="match status" value="1"/>
</dbReference>
<sequence>MQSIVSILTLLCLSFATPVAAQQFYFRDYQVEDGLSHNTVFCVVQDKQGFIWAGTKDGLNRFDGREFRVFREKAGDSTAIGDNFIFSLCVDDNGQLYVGTGNGLFRYLAATESFERAPSPAGQDANALRADRQGNIWFVSWGRPWRYDPNKNICAPVSGSGVPPAVSNIHIAKDGKVWFATPGGDIRLLGDSLGRWDVWHHSPKPHTHLITHLHALPDGRLLVGTANQGLKLLDPAKNTYEDIITWSDGDVGVYVRYIAHHGGDDYWIATESGIYIVNVTSKHCINLRKQYNNPYSLTDNAIYCLHKDREGGMWAGSYFGGINYYPKQYTYFEKYWPDNTAHTLSGNAVREICEDMYGNIWAGTEDNGVNRVDVKTGRIRQYTPRNNGSKALSHTNIHGLYADGNRLWIGTLDNGVDVMDIRTGNTVAHFAAGPESFSSNFILYFYRTRDGDMLVGTGRELARYDSAAGRFRKVEEVPVSSQRSIAEAADGTLWMATSDNGVQWYRKRTGEHGGYHHDPKDSFSLAGNNVNTILIDRSQRIWAGTEGRGISRLDGSGRWRHYTMAEGLPSDYIFRLLEDRRGRIWATTSRGLVQLEPESGAVKIFTTSHGLLNNQFNYNSGYQDKEGNMYIGSVKGMIRFNPDKFLPDTSAAPVYITGMDVRNMTMGPDEKRNIHYSKKITLPYDKANFNIAFAALSFTAPDLISYAYRMEGLDNDWIWLKNNRTVYFTDLKPGHYTFYVTTTDANGKRRPGAAMLQIEITPPFWATSWAYLLYALAFVSTGYYAIARYHRQQTFKQKRRMEALQLKKEKELYQAKVDFLTNVAHEINTPLTLIKGPLEEIMEHPGALAENKHHLAIMERNTNRLVQLTNQLLDFRQTEASGFRLDFELLDLRKILQDTYDNFRLPAQQRKLQFHVELPENELNAWADEESVNKIFSNLFSNAIKYGQTKVEARLETAGGQVRLTVANDGPLIPEDMRERIFAPFVRLRENEKQKGTGIGLSICRSLTALHKGELYVTAESGLNIFTWTIPEGASINLVN</sequence>
<proteinExistence type="predicted"/>
<dbReference type="SUPFAM" id="SSF55874">
    <property type="entry name" value="ATPase domain of HSP90 chaperone/DNA topoisomerase II/histidine kinase"/>
    <property type="match status" value="1"/>
</dbReference>
<keyword evidence="5" id="KW-0732">Signal</keyword>
<evidence type="ECO:0000256" key="3">
    <source>
        <dbReference type="ARBA" id="ARBA00022553"/>
    </source>
</evidence>
<dbReference type="InterPro" id="IPR005467">
    <property type="entry name" value="His_kinase_dom"/>
</dbReference>
<feature type="chain" id="PRO_5046803197" description="histidine kinase" evidence="5">
    <location>
        <begin position="22"/>
        <end position="1040"/>
    </location>
</feature>
<dbReference type="Gene3D" id="2.60.40.10">
    <property type="entry name" value="Immunoglobulins"/>
    <property type="match status" value="1"/>
</dbReference>
<protein>
    <recommendedName>
        <fullName evidence="2">histidine kinase</fullName>
        <ecNumber evidence="2">2.7.13.3</ecNumber>
    </recommendedName>
</protein>
<dbReference type="SUPFAM" id="SSF63829">
    <property type="entry name" value="Calcium-dependent phosphotriesterase"/>
    <property type="match status" value="2"/>
</dbReference>
<dbReference type="InterPro" id="IPR013783">
    <property type="entry name" value="Ig-like_fold"/>
</dbReference>
<dbReference type="PRINTS" id="PR00344">
    <property type="entry name" value="BCTRLSENSOR"/>
</dbReference>
<dbReference type="InterPro" id="IPR003661">
    <property type="entry name" value="HisK_dim/P_dom"/>
</dbReference>
<dbReference type="CDD" id="cd00146">
    <property type="entry name" value="PKD"/>
    <property type="match status" value="1"/>
</dbReference>